<dbReference type="Proteomes" id="UP001190491">
    <property type="component" value="Unassembled WGS sequence"/>
</dbReference>
<evidence type="ECO:0000313" key="1">
    <source>
        <dbReference type="EMBL" id="CAJ0862470.1"/>
    </source>
</evidence>
<protein>
    <submittedName>
        <fullName evidence="1">Uncharacterized protein</fullName>
    </submittedName>
</protein>
<reference evidence="1" key="1">
    <citation type="submission" date="2023-07" db="EMBL/GenBank/DDBJ databases">
        <authorList>
            <person name="Peeters C."/>
        </authorList>
    </citation>
    <scope>NUCLEOTIDE SEQUENCE</scope>
    <source>
        <strain evidence="1">R-77567</strain>
    </source>
</reference>
<dbReference type="RefSeq" id="WP_206275477.1">
    <property type="nucleotide sequence ID" value="NZ_CAUDKO010000003.1"/>
</dbReference>
<comment type="caution">
    <text evidence="1">The sequence shown here is derived from an EMBL/GenBank/DDBJ whole genome shotgun (WGS) entry which is preliminary data.</text>
</comment>
<accession>A0AAD2F4L3</accession>
<sequence length="67" mass="7424">MQLTARIELDPLDVAAAIRNHIFRTTGRDVIGEVEVKRERGEDRFSIPTAFDVGPEAKDETLSIEGA</sequence>
<dbReference type="AlphaFoldDB" id="A0AAD2F4L3"/>
<organism evidence="1 2">
    <name type="scientific">Ralstonia flatus</name>
    <dbReference type="NCBI Taxonomy" id="3058601"/>
    <lineage>
        <taxon>Bacteria</taxon>
        <taxon>Pseudomonadati</taxon>
        <taxon>Pseudomonadota</taxon>
        <taxon>Betaproteobacteria</taxon>
        <taxon>Burkholderiales</taxon>
        <taxon>Burkholderiaceae</taxon>
        <taxon>Ralstonia</taxon>
    </lineage>
</organism>
<evidence type="ECO:0000313" key="2">
    <source>
        <dbReference type="Proteomes" id="UP001190491"/>
    </source>
</evidence>
<dbReference type="EMBL" id="CAUDKO010000003">
    <property type="protein sequence ID" value="CAJ0862470.1"/>
    <property type="molecule type" value="Genomic_DNA"/>
</dbReference>
<gene>
    <name evidence="1" type="ORF">R77567_01651</name>
</gene>
<proteinExistence type="predicted"/>
<name>A0AAD2F4L3_9RALS</name>